<sequence>MPTRYSNAKVWLGADLGFSHCLTVDGGQIASNDMDCDEVIDCAGAVIVPAFTDGHAHPVLAGREHSGPAITSARSIREIQQAVASWMAANPGDDWVIGGAYDRSILPDGKFLASWLDEVAPDRPVVLHGDDHHTIWVNTEAMRRAGVSERAPEINEGVVDVDADGRPTGVFRETDAKDLIFNHQPKPSLAQEFAALEWSHGEMLRLGITAVQDAWVDDDLARVYLQAATQAKLKVFTNLGFWWQPTNWQTRLAESVDARSEVARIGNPLLRARTVKFFLDGVFGSATASVSQPYESTGEFGNPVWTRENLLEATLSASSAGFQLHLHAIGDAASTLALDAVEHCTKQLGSLPMPAVMAHLELVHDQDVDRFAKLGVVANFQPLWGRPDGMLNSCRPQLGARVDELYRIRDVIDAGAAISFGSDWPVSDPNPLLGAFTAVKRQVPGQAEQHNQKQAISLEQALHAYSASSSAQIGITDRASLLPGNAADFVVLDADPFEDATMLPNIQVLKTISGGQTLFTRH</sequence>
<dbReference type="SUPFAM" id="SSF51338">
    <property type="entry name" value="Composite domain of metallo-dependent hydrolases"/>
    <property type="match status" value="1"/>
</dbReference>
<dbReference type="CDD" id="cd01300">
    <property type="entry name" value="YtcJ_like"/>
    <property type="match status" value="1"/>
</dbReference>
<accession>A0A6J6HKE9</accession>
<organism evidence="2">
    <name type="scientific">freshwater metagenome</name>
    <dbReference type="NCBI Taxonomy" id="449393"/>
    <lineage>
        <taxon>unclassified sequences</taxon>
        <taxon>metagenomes</taxon>
        <taxon>ecological metagenomes</taxon>
    </lineage>
</organism>
<dbReference type="InterPro" id="IPR011059">
    <property type="entry name" value="Metal-dep_hydrolase_composite"/>
</dbReference>
<gene>
    <name evidence="2" type="ORF">UFOPK1855_00444</name>
</gene>
<dbReference type="PANTHER" id="PTHR22642:SF2">
    <property type="entry name" value="PROTEIN LONG AFTER FAR-RED 3"/>
    <property type="match status" value="1"/>
</dbReference>
<protein>
    <submittedName>
        <fullName evidence="2">Unannotated protein</fullName>
    </submittedName>
</protein>
<dbReference type="SUPFAM" id="SSF51556">
    <property type="entry name" value="Metallo-dependent hydrolases"/>
    <property type="match status" value="1"/>
</dbReference>
<evidence type="ECO:0000313" key="2">
    <source>
        <dbReference type="EMBL" id="CAB4611504.1"/>
    </source>
</evidence>
<dbReference type="GO" id="GO:0016810">
    <property type="term" value="F:hydrolase activity, acting on carbon-nitrogen (but not peptide) bonds"/>
    <property type="evidence" value="ECO:0007669"/>
    <property type="project" value="InterPro"/>
</dbReference>
<dbReference type="EMBL" id="CAEZUW010000054">
    <property type="protein sequence ID" value="CAB4611504.1"/>
    <property type="molecule type" value="Genomic_DNA"/>
</dbReference>
<dbReference type="Pfam" id="PF07969">
    <property type="entry name" value="Amidohydro_3"/>
    <property type="match status" value="1"/>
</dbReference>
<dbReference type="Gene3D" id="3.20.20.140">
    <property type="entry name" value="Metal-dependent hydrolases"/>
    <property type="match status" value="1"/>
</dbReference>
<reference evidence="2" key="1">
    <citation type="submission" date="2020-05" db="EMBL/GenBank/DDBJ databases">
        <authorList>
            <person name="Chiriac C."/>
            <person name="Salcher M."/>
            <person name="Ghai R."/>
            <person name="Kavagutti S V."/>
        </authorList>
    </citation>
    <scope>NUCLEOTIDE SEQUENCE</scope>
</reference>
<proteinExistence type="predicted"/>
<dbReference type="Gene3D" id="2.30.40.10">
    <property type="entry name" value="Urease, subunit C, domain 1"/>
    <property type="match status" value="1"/>
</dbReference>
<dbReference type="PANTHER" id="PTHR22642">
    <property type="entry name" value="IMIDAZOLONEPROPIONASE"/>
    <property type="match status" value="1"/>
</dbReference>
<dbReference type="InterPro" id="IPR033932">
    <property type="entry name" value="YtcJ-like"/>
</dbReference>
<evidence type="ECO:0000259" key="1">
    <source>
        <dbReference type="Pfam" id="PF07969"/>
    </source>
</evidence>
<name>A0A6J6HKE9_9ZZZZ</name>
<feature type="domain" description="Amidohydrolase 3" evidence="1">
    <location>
        <begin position="38"/>
        <end position="518"/>
    </location>
</feature>
<dbReference type="InterPro" id="IPR032466">
    <property type="entry name" value="Metal_Hydrolase"/>
</dbReference>
<dbReference type="Gene3D" id="3.10.310.70">
    <property type="match status" value="1"/>
</dbReference>
<dbReference type="AlphaFoldDB" id="A0A6J6HKE9"/>
<dbReference type="InterPro" id="IPR013108">
    <property type="entry name" value="Amidohydro_3"/>
</dbReference>